<dbReference type="EMBL" id="BARU01047953">
    <property type="protein sequence ID" value="GAH91986.1"/>
    <property type="molecule type" value="Genomic_DNA"/>
</dbReference>
<feature type="non-terminal residue" evidence="1">
    <location>
        <position position="1"/>
    </location>
</feature>
<proteinExistence type="predicted"/>
<name>X1JBD3_9ZZZZ</name>
<organism evidence="1">
    <name type="scientific">marine sediment metagenome</name>
    <dbReference type="NCBI Taxonomy" id="412755"/>
    <lineage>
        <taxon>unclassified sequences</taxon>
        <taxon>metagenomes</taxon>
        <taxon>ecological metagenomes</taxon>
    </lineage>
</organism>
<dbReference type="AlphaFoldDB" id="X1JBD3"/>
<protein>
    <submittedName>
        <fullName evidence="1">Uncharacterized protein</fullName>
    </submittedName>
</protein>
<comment type="caution">
    <text evidence="1">The sequence shown here is derived from an EMBL/GenBank/DDBJ whole genome shotgun (WGS) entry which is preliminary data.</text>
</comment>
<reference evidence="1" key="1">
    <citation type="journal article" date="2014" name="Front. Microbiol.">
        <title>High frequency of phylogenetically diverse reductive dehalogenase-homologous genes in deep subseafloor sedimentary metagenomes.</title>
        <authorList>
            <person name="Kawai M."/>
            <person name="Futagami T."/>
            <person name="Toyoda A."/>
            <person name="Takaki Y."/>
            <person name="Nishi S."/>
            <person name="Hori S."/>
            <person name="Arai W."/>
            <person name="Tsubouchi T."/>
            <person name="Morono Y."/>
            <person name="Uchiyama I."/>
            <person name="Ito T."/>
            <person name="Fujiyama A."/>
            <person name="Inagaki F."/>
            <person name="Takami H."/>
        </authorList>
    </citation>
    <scope>NUCLEOTIDE SEQUENCE</scope>
    <source>
        <strain evidence="1">Expedition CK06-06</strain>
    </source>
</reference>
<gene>
    <name evidence="1" type="ORF">S03H2_71559</name>
</gene>
<evidence type="ECO:0000313" key="1">
    <source>
        <dbReference type="EMBL" id="GAH91986.1"/>
    </source>
</evidence>
<accession>X1JBD3</accession>
<sequence>AMKLGAYKAINVAKVQNPVEEVKKLFREFLYTLRKHRLIE</sequence>